<dbReference type="SUPFAM" id="SSF52317">
    <property type="entry name" value="Class I glutamine amidotransferase-like"/>
    <property type="match status" value="1"/>
</dbReference>
<dbReference type="InterPro" id="IPR002818">
    <property type="entry name" value="DJ-1/PfpI"/>
</dbReference>
<dbReference type="EMBL" id="ML119109">
    <property type="protein sequence ID" value="RPB16414.1"/>
    <property type="molecule type" value="Genomic_DNA"/>
</dbReference>
<sequence length="189" mass="19736">PDPSRLIFDITLLSETPTFTTSNGRGTTMHRDADIFSPAGAPSHYDVVLVPGGSGSRAEMRNLPLLEWLQEFAASGATGDGRRKMLMSVCTGSLILAAAGLLDGVRAATHHAARALLAEAVEGAYGRAEVVAERVVWGAVKGVDVVTCGGVSSGIDAALEVVRVLAGEACARGTAEWIEYEWKAPEMVG</sequence>
<keyword evidence="3" id="KW-1185">Reference proteome</keyword>
<dbReference type="AlphaFoldDB" id="A0A3N4L0R4"/>
<feature type="non-terminal residue" evidence="2">
    <location>
        <position position="1"/>
    </location>
</feature>
<dbReference type="PANTHER" id="PTHR43130">
    <property type="entry name" value="ARAC-FAMILY TRANSCRIPTIONAL REGULATOR"/>
    <property type="match status" value="1"/>
</dbReference>
<dbReference type="Proteomes" id="UP000277580">
    <property type="component" value="Unassembled WGS sequence"/>
</dbReference>
<proteinExistence type="predicted"/>
<dbReference type="GO" id="GO:0016740">
    <property type="term" value="F:transferase activity"/>
    <property type="evidence" value="ECO:0007669"/>
    <property type="project" value="UniProtKB-KW"/>
</dbReference>
<evidence type="ECO:0000259" key="1">
    <source>
        <dbReference type="Pfam" id="PF01965"/>
    </source>
</evidence>
<dbReference type="InterPro" id="IPR029062">
    <property type="entry name" value="Class_I_gatase-like"/>
</dbReference>
<keyword evidence="2" id="KW-0808">Transferase</keyword>
<gene>
    <name evidence="2" type="ORF">P167DRAFT_481374</name>
</gene>
<dbReference type="InParanoid" id="A0A3N4L0R4"/>
<organism evidence="2 3">
    <name type="scientific">Morchella conica CCBAS932</name>
    <dbReference type="NCBI Taxonomy" id="1392247"/>
    <lineage>
        <taxon>Eukaryota</taxon>
        <taxon>Fungi</taxon>
        <taxon>Dikarya</taxon>
        <taxon>Ascomycota</taxon>
        <taxon>Pezizomycotina</taxon>
        <taxon>Pezizomycetes</taxon>
        <taxon>Pezizales</taxon>
        <taxon>Morchellaceae</taxon>
        <taxon>Morchella</taxon>
    </lineage>
</organism>
<reference evidence="2 3" key="1">
    <citation type="journal article" date="2018" name="Nat. Ecol. Evol.">
        <title>Pezizomycetes genomes reveal the molecular basis of ectomycorrhizal truffle lifestyle.</title>
        <authorList>
            <person name="Murat C."/>
            <person name="Payen T."/>
            <person name="Noel B."/>
            <person name="Kuo A."/>
            <person name="Morin E."/>
            <person name="Chen J."/>
            <person name="Kohler A."/>
            <person name="Krizsan K."/>
            <person name="Balestrini R."/>
            <person name="Da Silva C."/>
            <person name="Montanini B."/>
            <person name="Hainaut M."/>
            <person name="Levati E."/>
            <person name="Barry K.W."/>
            <person name="Belfiori B."/>
            <person name="Cichocki N."/>
            <person name="Clum A."/>
            <person name="Dockter R.B."/>
            <person name="Fauchery L."/>
            <person name="Guy J."/>
            <person name="Iotti M."/>
            <person name="Le Tacon F."/>
            <person name="Lindquist E.A."/>
            <person name="Lipzen A."/>
            <person name="Malagnac F."/>
            <person name="Mello A."/>
            <person name="Molinier V."/>
            <person name="Miyauchi S."/>
            <person name="Poulain J."/>
            <person name="Riccioni C."/>
            <person name="Rubini A."/>
            <person name="Sitrit Y."/>
            <person name="Splivallo R."/>
            <person name="Traeger S."/>
            <person name="Wang M."/>
            <person name="Zifcakova L."/>
            <person name="Wipf D."/>
            <person name="Zambonelli A."/>
            <person name="Paolocci F."/>
            <person name="Nowrousian M."/>
            <person name="Ottonello S."/>
            <person name="Baldrian P."/>
            <person name="Spatafora J.W."/>
            <person name="Henrissat B."/>
            <person name="Nagy L.G."/>
            <person name="Aury J.M."/>
            <person name="Wincker P."/>
            <person name="Grigoriev I.V."/>
            <person name="Bonfante P."/>
            <person name="Martin F.M."/>
        </authorList>
    </citation>
    <scope>NUCLEOTIDE SEQUENCE [LARGE SCALE GENOMIC DNA]</scope>
    <source>
        <strain evidence="2 3">CCBAS932</strain>
    </source>
</reference>
<protein>
    <submittedName>
        <fullName evidence="2">Class I glutamine amidotransferase-like protein</fullName>
    </submittedName>
</protein>
<dbReference type="InterPro" id="IPR052158">
    <property type="entry name" value="INH-QAR"/>
</dbReference>
<keyword evidence="2" id="KW-0315">Glutamine amidotransferase</keyword>
<dbReference type="STRING" id="1392247.A0A3N4L0R4"/>
<feature type="domain" description="DJ-1/PfpI" evidence="1">
    <location>
        <begin position="41"/>
        <end position="162"/>
    </location>
</feature>
<dbReference type="Gene3D" id="3.40.50.880">
    <property type="match status" value="1"/>
</dbReference>
<dbReference type="PANTHER" id="PTHR43130:SF3">
    <property type="entry name" value="HTH-TYPE TRANSCRIPTIONAL REGULATOR RV1931C"/>
    <property type="match status" value="1"/>
</dbReference>
<evidence type="ECO:0000313" key="2">
    <source>
        <dbReference type="EMBL" id="RPB16414.1"/>
    </source>
</evidence>
<name>A0A3N4L0R4_9PEZI</name>
<dbReference type="OrthoDB" id="543156at2759"/>
<accession>A0A3N4L0R4</accession>
<evidence type="ECO:0000313" key="3">
    <source>
        <dbReference type="Proteomes" id="UP000277580"/>
    </source>
</evidence>
<dbReference type="Pfam" id="PF01965">
    <property type="entry name" value="DJ-1_PfpI"/>
    <property type="match status" value="1"/>
</dbReference>